<dbReference type="EMBL" id="HBFX01050358">
    <property type="protein sequence ID" value="CAD8979322.1"/>
    <property type="molecule type" value="Transcribed_RNA"/>
</dbReference>
<accession>A0A6U4JT78</accession>
<sequence>MSSDFGLAAPRGMSVQQYERQGVFRGVILAGLAVAAVALAASTAHQGARSTALVSSAPPAPPPMPAAFAPPPSTEPVAMPEESSEEPPAQEPSGSYAVQPDGEVYGGVNTAGTVSTGCSGGNCGEAGPTTANGGNDADVADYDKVKSERRFAMDFCDAHFSSWVNVQKCIAELFHNARY</sequence>
<keyword evidence="2" id="KW-1133">Transmembrane helix</keyword>
<dbReference type="AlphaFoldDB" id="A0A6U4JT78"/>
<reference evidence="3" key="1">
    <citation type="submission" date="2021-01" db="EMBL/GenBank/DDBJ databases">
        <authorList>
            <person name="Corre E."/>
            <person name="Pelletier E."/>
            <person name="Niang G."/>
            <person name="Scheremetjew M."/>
            <person name="Finn R."/>
            <person name="Kale V."/>
            <person name="Holt S."/>
            <person name="Cochrane G."/>
            <person name="Meng A."/>
            <person name="Brown T."/>
            <person name="Cohen L."/>
        </authorList>
    </citation>
    <scope>NUCLEOTIDE SEQUENCE</scope>
    <source>
        <strain evidence="3">CCMP644</strain>
    </source>
</reference>
<keyword evidence="2" id="KW-0472">Membrane</keyword>
<gene>
    <name evidence="3" type="ORF">HAND00432_LOCUS30332</name>
</gene>
<evidence type="ECO:0000256" key="2">
    <source>
        <dbReference type="SAM" id="Phobius"/>
    </source>
</evidence>
<organism evidence="3">
    <name type="scientific">Hemiselmis andersenii</name>
    <name type="common">Cryptophyte alga</name>
    <dbReference type="NCBI Taxonomy" id="464988"/>
    <lineage>
        <taxon>Eukaryota</taxon>
        <taxon>Cryptophyceae</taxon>
        <taxon>Cryptomonadales</taxon>
        <taxon>Hemiselmidaceae</taxon>
        <taxon>Hemiselmis</taxon>
    </lineage>
</organism>
<protein>
    <submittedName>
        <fullName evidence="3">Uncharacterized protein</fullName>
    </submittedName>
</protein>
<name>A0A6U4JT78_HEMAN</name>
<evidence type="ECO:0000256" key="1">
    <source>
        <dbReference type="SAM" id="MobiDB-lite"/>
    </source>
</evidence>
<keyword evidence="2" id="KW-0812">Transmembrane</keyword>
<evidence type="ECO:0000313" key="3">
    <source>
        <dbReference type="EMBL" id="CAD8979322.1"/>
    </source>
</evidence>
<feature type="compositionally biased region" description="Pro residues" evidence="1">
    <location>
        <begin position="58"/>
        <end position="74"/>
    </location>
</feature>
<proteinExistence type="predicted"/>
<feature type="region of interest" description="Disordered" evidence="1">
    <location>
        <begin position="52"/>
        <end position="102"/>
    </location>
</feature>
<feature type="transmembrane region" description="Helical" evidence="2">
    <location>
        <begin position="23"/>
        <end position="41"/>
    </location>
</feature>